<evidence type="ECO:0000313" key="3">
    <source>
        <dbReference type="Proteomes" id="UP001367508"/>
    </source>
</evidence>
<gene>
    <name evidence="2" type="ORF">VNO77_00990</name>
</gene>
<feature type="chain" id="PRO_5043028192" evidence="1">
    <location>
        <begin position="20"/>
        <end position="79"/>
    </location>
</feature>
<evidence type="ECO:0000256" key="1">
    <source>
        <dbReference type="SAM" id="SignalP"/>
    </source>
</evidence>
<keyword evidence="3" id="KW-1185">Reference proteome</keyword>
<protein>
    <submittedName>
        <fullName evidence="2">Uncharacterized protein</fullName>
    </submittedName>
</protein>
<dbReference type="Proteomes" id="UP001367508">
    <property type="component" value="Unassembled WGS sequence"/>
</dbReference>
<accession>A0AAN9R1U3</accession>
<comment type="caution">
    <text evidence="2">The sequence shown here is derived from an EMBL/GenBank/DDBJ whole genome shotgun (WGS) entry which is preliminary data.</text>
</comment>
<evidence type="ECO:0000313" key="2">
    <source>
        <dbReference type="EMBL" id="KAK7359045.1"/>
    </source>
</evidence>
<organism evidence="2 3">
    <name type="scientific">Canavalia gladiata</name>
    <name type="common">Sword bean</name>
    <name type="synonym">Dolichos gladiatus</name>
    <dbReference type="NCBI Taxonomy" id="3824"/>
    <lineage>
        <taxon>Eukaryota</taxon>
        <taxon>Viridiplantae</taxon>
        <taxon>Streptophyta</taxon>
        <taxon>Embryophyta</taxon>
        <taxon>Tracheophyta</taxon>
        <taxon>Spermatophyta</taxon>
        <taxon>Magnoliopsida</taxon>
        <taxon>eudicotyledons</taxon>
        <taxon>Gunneridae</taxon>
        <taxon>Pentapetalae</taxon>
        <taxon>rosids</taxon>
        <taxon>fabids</taxon>
        <taxon>Fabales</taxon>
        <taxon>Fabaceae</taxon>
        <taxon>Papilionoideae</taxon>
        <taxon>50 kb inversion clade</taxon>
        <taxon>NPAAA clade</taxon>
        <taxon>indigoferoid/millettioid clade</taxon>
        <taxon>Phaseoleae</taxon>
        <taxon>Canavalia</taxon>
    </lineage>
</organism>
<dbReference type="EMBL" id="JAYMYQ010000001">
    <property type="protein sequence ID" value="KAK7359045.1"/>
    <property type="molecule type" value="Genomic_DNA"/>
</dbReference>
<name>A0AAN9R1U3_CANGL</name>
<dbReference type="AlphaFoldDB" id="A0AAN9R1U3"/>
<reference evidence="2 3" key="1">
    <citation type="submission" date="2024-01" db="EMBL/GenBank/DDBJ databases">
        <title>The genomes of 5 underutilized Papilionoideae crops provide insights into root nodulation and disease resistanc.</title>
        <authorList>
            <person name="Jiang F."/>
        </authorList>
    </citation>
    <scope>NUCLEOTIDE SEQUENCE [LARGE SCALE GENOMIC DNA]</scope>
    <source>
        <strain evidence="2">LVBAO_FW01</strain>
        <tissue evidence="2">Leaves</tissue>
    </source>
</reference>
<proteinExistence type="predicted"/>
<keyword evidence="1" id="KW-0732">Signal</keyword>
<sequence>MKTVFVVFFLFLVSPVSLAVFIYRNYCQFFVTLAANGRSPFKKRVTSAIRFKRAEEEVEEWKVEIGVQRKGRRRFVTGN</sequence>
<feature type="signal peptide" evidence="1">
    <location>
        <begin position="1"/>
        <end position="19"/>
    </location>
</feature>